<sequence>MRFAFTGVAASILAICCGGCSIYPLPEDVTSYQSKDIVRITRCQAREAVRDEIISTLHHFKDFVVYERMTGEQLADWLNEDRSRFRTIDLSKLAPRAKRLYTFYADTSISYDFTIDSIENNVAGFDLTLLKQLTNGSNSVGLLAKNDRTRQVKRQFRNYDGFDSLARRLPESYCATVPRFENPIYPSTGLTRINTLVKDFVWQNQHENLGSKTSATDADMNDTIMFTTKTTGNIDPTISTSPLTGSTIPTSLKISVDNYRWDVHTIIVLISLPSQRDKIVLYDQYGNITGIGKSTIDEKFQIIRDNNFRDDFNKISLGVARIVP</sequence>
<dbReference type="RefSeq" id="WP_238240197.1">
    <property type="nucleotide sequence ID" value="NZ_BPQQ01000064.1"/>
</dbReference>
<comment type="caution">
    <text evidence="1">The sequence shown here is derived from an EMBL/GenBank/DDBJ whole genome shotgun (WGS) entry which is preliminary data.</text>
</comment>
<reference evidence="1" key="2">
    <citation type="submission" date="2021-08" db="EMBL/GenBank/DDBJ databases">
        <authorList>
            <person name="Tani A."/>
            <person name="Ola A."/>
            <person name="Ogura Y."/>
            <person name="Katsura K."/>
            <person name="Hayashi T."/>
        </authorList>
    </citation>
    <scope>NUCLEOTIDE SEQUENCE</scope>
    <source>
        <strain evidence="1">DSM 17168</strain>
    </source>
</reference>
<evidence type="ECO:0000313" key="2">
    <source>
        <dbReference type="Proteomes" id="UP001055153"/>
    </source>
</evidence>
<accession>A0ABQ4SIE1</accession>
<gene>
    <name evidence="1" type="ORF">GMJLKIPL_4862</name>
</gene>
<organism evidence="1 2">
    <name type="scientific">Methylobacterium isbiliense</name>
    <dbReference type="NCBI Taxonomy" id="315478"/>
    <lineage>
        <taxon>Bacteria</taxon>
        <taxon>Pseudomonadati</taxon>
        <taxon>Pseudomonadota</taxon>
        <taxon>Alphaproteobacteria</taxon>
        <taxon>Hyphomicrobiales</taxon>
        <taxon>Methylobacteriaceae</taxon>
        <taxon>Methylobacterium</taxon>
    </lineage>
</organism>
<proteinExistence type="predicted"/>
<reference evidence="1" key="1">
    <citation type="journal article" date="2021" name="Front. Microbiol.">
        <title>Comprehensive Comparative Genomics and Phenotyping of Methylobacterium Species.</title>
        <authorList>
            <person name="Alessa O."/>
            <person name="Ogura Y."/>
            <person name="Fujitani Y."/>
            <person name="Takami H."/>
            <person name="Hayashi T."/>
            <person name="Sahin N."/>
            <person name="Tani A."/>
        </authorList>
    </citation>
    <scope>NUCLEOTIDE SEQUENCE</scope>
    <source>
        <strain evidence="1">DSM 17168</strain>
    </source>
</reference>
<name>A0ABQ4SIE1_9HYPH</name>
<evidence type="ECO:0000313" key="1">
    <source>
        <dbReference type="EMBL" id="GJE02912.1"/>
    </source>
</evidence>
<dbReference type="Proteomes" id="UP001055153">
    <property type="component" value="Unassembled WGS sequence"/>
</dbReference>
<keyword evidence="2" id="KW-1185">Reference proteome</keyword>
<protein>
    <submittedName>
        <fullName evidence="1">Uncharacterized protein</fullName>
    </submittedName>
</protein>
<dbReference type="EMBL" id="BPQQ01000064">
    <property type="protein sequence ID" value="GJE02912.1"/>
    <property type="molecule type" value="Genomic_DNA"/>
</dbReference>